<evidence type="ECO:0000313" key="3">
    <source>
        <dbReference type="Proteomes" id="UP000826195"/>
    </source>
</evidence>
<protein>
    <submittedName>
        <fullName evidence="2">Uncharacterized protein</fullName>
    </submittedName>
</protein>
<gene>
    <name evidence="2" type="ORF">KQX54_021616</name>
</gene>
<dbReference type="EMBL" id="JAHXZJ010000001">
    <property type="protein sequence ID" value="KAH0568918.1"/>
    <property type="molecule type" value="Genomic_DNA"/>
</dbReference>
<organism evidence="2 3">
    <name type="scientific">Cotesia glomerata</name>
    <name type="common">Lepidopteran parasitic wasp</name>
    <name type="synonym">Apanteles glomeratus</name>
    <dbReference type="NCBI Taxonomy" id="32391"/>
    <lineage>
        <taxon>Eukaryota</taxon>
        <taxon>Metazoa</taxon>
        <taxon>Ecdysozoa</taxon>
        <taxon>Arthropoda</taxon>
        <taxon>Hexapoda</taxon>
        <taxon>Insecta</taxon>
        <taxon>Pterygota</taxon>
        <taxon>Neoptera</taxon>
        <taxon>Endopterygota</taxon>
        <taxon>Hymenoptera</taxon>
        <taxon>Apocrita</taxon>
        <taxon>Ichneumonoidea</taxon>
        <taxon>Braconidae</taxon>
        <taxon>Microgastrinae</taxon>
        <taxon>Cotesia</taxon>
    </lineage>
</organism>
<feature type="coiled-coil region" evidence="1">
    <location>
        <begin position="20"/>
        <end position="100"/>
    </location>
</feature>
<dbReference type="AlphaFoldDB" id="A0AAV7J9U3"/>
<evidence type="ECO:0000256" key="1">
    <source>
        <dbReference type="SAM" id="Coils"/>
    </source>
</evidence>
<reference evidence="2 3" key="1">
    <citation type="journal article" date="2021" name="J. Hered.">
        <title>A chromosome-level genome assembly of the parasitoid wasp, Cotesia glomerata (Hymenoptera: Braconidae).</title>
        <authorList>
            <person name="Pinto B.J."/>
            <person name="Weis J.J."/>
            <person name="Gamble T."/>
            <person name="Ode P.J."/>
            <person name="Paul R."/>
            <person name="Zaspel J.M."/>
        </authorList>
    </citation>
    <scope>NUCLEOTIDE SEQUENCE [LARGE SCALE GENOMIC DNA]</scope>
    <source>
        <strain evidence="2">CgM1</strain>
    </source>
</reference>
<name>A0AAV7J9U3_COTGL</name>
<comment type="caution">
    <text evidence="2">The sequence shown here is derived from an EMBL/GenBank/DDBJ whole genome shotgun (WGS) entry which is preliminary data.</text>
</comment>
<evidence type="ECO:0000313" key="2">
    <source>
        <dbReference type="EMBL" id="KAH0568918.1"/>
    </source>
</evidence>
<keyword evidence="1" id="KW-0175">Coiled coil</keyword>
<sequence length="374" mass="43838">MKKVIEEAKQSAVIPNNVERTFYEITIEDIKKRIERLETRNEQLIEIQEQVKNDSTSTDVNTTNEIAQLNRDLSVELNKIANAQKAIDLLNNQRHEEQNRHDIKVNFIKQMHDNTRKELLCQIKISTAKINALEDFHNNEERIREKMRKNDDLLVEKEEKLKAKFNQLDIGFKIFRAKLMDDLKIKIFKLSESLASDNLKKIPHSINKLFHENAAIRDELDLMKIYISNKKNSSLIIKSQEISILNSKQDIVNHLSALKSQKRLMEKFLENSESVIPIADKILSDYDAQVVKLQTQKTDSEEKLAQLKYSLCFKTFQLTEAQKLHNQVCSNIKKYSDTLYDMKYSVACALEVYFFTLTYQNYNNSYVYFSINLD</sequence>
<proteinExistence type="predicted"/>
<accession>A0AAV7J9U3</accession>
<keyword evidence="3" id="KW-1185">Reference proteome</keyword>
<dbReference type="Proteomes" id="UP000826195">
    <property type="component" value="Unassembled WGS sequence"/>
</dbReference>